<evidence type="ECO:0000256" key="3">
    <source>
        <dbReference type="ARBA" id="ARBA00022553"/>
    </source>
</evidence>
<comment type="subcellular location">
    <subcellularLocation>
        <location evidence="1">Nucleus</location>
    </subcellularLocation>
</comment>
<evidence type="ECO:0000256" key="14">
    <source>
        <dbReference type="SAM" id="MobiDB-lite"/>
    </source>
</evidence>
<keyword evidence="13" id="KW-0175">Coiled coil</keyword>
<dbReference type="PRINTS" id="PR00056">
    <property type="entry name" value="HSFDOMAIN"/>
</dbReference>
<evidence type="ECO:0000256" key="9">
    <source>
        <dbReference type="ARBA" id="ARBA00023242"/>
    </source>
</evidence>
<evidence type="ECO:0000256" key="6">
    <source>
        <dbReference type="ARBA" id="ARBA00023125"/>
    </source>
</evidence>
<dbReference type="Gene3D" id="1.10.10.10">
    <property type="entry name" value="Winged helix-like DNA-binding domain superfamily/Winged helix DNA-binding domain"/>
    <property type="match status" value="1"/>
</dbReference>
<keyword evidence="3" id="KW-0597">Phosphoprotein</keyword>
<dbReference type="GO" id="GO:0034605">
    <property type="term" value="P:cellular response to heat"/>
    <property type="evidence" value="ECO:0007669"/>
    <property type="project" value="TreeGrafter"/>
</dbReference>
<feature type="coiled-coil region" evidence="13">
    <location>
        <begin position="133"/>
        <end position="160"/>
    </location>
</feature>
<keyword evidence="9" id="KW-0539">Nucleus</keyword>
<dbReference type="SUPFAM" id="SSF46785">
    <property type="entry name" value="Winged helix' DNA-binding domain"/>
    <property type="match status" value="1"/>
</dbReference>
<evidence type="ECO:0000256" key="12">
    <source>
        <dbReference type="RuleBase" id="RU004020"/>
    </source>
</evidence>
<dbReference type="PANTHER" id="PTHR10015:SF427">
    <property type="entry name" value="HEAT SHOCK FACTOR PROTEIN"/>
    <property type="match status" value="1"/>
</dbReference>
<organism evidence="16">
    <name type="scientific">Sesamum radiatum</name>
    <name type="common">Black benniseed</name>
    <dbReference type="NCBI Taxonomy" id="300843"/>
    <lineage>
        <taxon>Eukaryota</taxon>
        <taxon>Viridiplantae</taxon>
        <taxon>Streptophyta</taxon>
        <taxon>Embryophyta</taxon>
        <taxon>Tracheophyta</taxon>
        <taxon>Spermatophyta</taxon>
        <taxon>Magnoliopsida</taxon>
        <taxon>eudicotyledons</taxon>
        <taxon>Gunneridae</taxon>
        <taxon>Pentapetalae</taxon>
        <taxon>asterids</taxon>
        <taxon>lamiids</taxon>
        <taxon>Lamiales</taxon>
        <taxon>Pedaliaceae</taxon>
        <taxon>Sesamum</taxon>
    </lineage>
</organism>
<dbReference type="InterPro" id="IPR036388">
    <property type="entry name" value="WH-like_DNA-bd_sf"/>
</dbReference>
<keyword evidence="6" id="KW-0238">DNA-binding</keyword>
<dbReference type="GO" id="GO:0005634">
    <property type="term" value="C:nucleus"/>
    <property type="evidence" value="ECO:0007669"/>
    <property type="project" value="UniProtKB-SubCell"/>
</dbReference>
<dbReference type="InterPro" id="IPR000232">
    <property type="entry name" value="HSF_DNA-bd"/>
</dbReference>
<gene>
    <name evidence="16" type="ORF">Sradi_6324400</name>
</gene>
<dbReference type="FunFam" id="1.10.10.10:FF:000057">
    <property type="entry name" value="Heat shock transcription factor 1"/>
    <property type="match status" value="1"/>
</dbReference>
<evidence type="ECO:0000256" key="1">
    <source>
        <dbReference type="ARBA" id="ARBA00004123"/>
    </source>
</evidence>
<dbReference type="SMART" id="SM00415">
    <property type="entry name" value="HSF"/>
    <property type="match status" value="1"/>
</dbReference>
<comment type="similarity">
    <text evidence="2 12">Belongs to the HSF family.</text>
</comment>
<evidence type="ECO:0000313" key="16">
    <source>
        <dbReference type="EMBL" id="KAL0304563.1"/>
    </source>
</evidence>
<protein>
    <recommendedName>
        <fullName evidence="11">Heat stress transcription factor</fullName>
    </recommendedName>
</protein>
<keyword evidence="7" id="KW-0010">Activator</keyword>
<dbReference type="AlphaFoldDB" id="A0AAW2KDJ4"/>
<evidence type="ECO:0000256" key="13">
    <source>
        <dbReference type="SAM" id="Coils"/>
    </source>
</evidence>
<evidence type="ECO:0000256" key="11">
    <source>
        <dbReference type="ARBA" id="ARBA00081483"/>
    </source>
</evidence>
<keyword evidence="8" id="KW-0804">Transcription</keyword>
<evidence type="ECO:0000256" key="7">
    <source>
        <dbReference type="ARBA" id="ARBA00023159"/>
    </source>
</evidence>
<feature type="region of interest" description="Disordered" evidence="14">
    <location>
        <begin position="209"/>
        <end position="229"/>
    </location>
</feature>
<proteinExistence type="inferred from homology"/>
<evidence type="ECO:0000256" key="5">
    <source>
        <dbReference type="ARBA" id="ARBA00023016"/>
    </source>
</evidence>
<comment type="function">
    <text evidence="10">DNA-binding protein that specifically binds heat shock promoter elements (HSE) and activates transcription.</text>
</comment>
<dbReference type="EMBL" id="JACGWJ010000029">
    <property type="protein sequence ID" value="KAL0304563.1"/>
    <property type="molecule type" value="Genomic_DNA"/>
</dbReference>
<comment type="caution">
    <text evidence="16">The sequence shown here is derived from an EMBL/GenBank/DDBJ whole genome shotgun (WGS) entry which is preliminary data.</text>
</comment>
<dbReference type="PROSITE" id="PS00434">
    <property type="entry name" value="HSF_DOMAIN"/>
    <property type="match status" value="1"/>
</dbReference>
<name>A0AAW2KDJ4_SESRA</name>
<evidence type="ECO:0000256" key="2">
    <source>
        <dbReference type="ARBA" id="ARBA00006403"/>
    </source>
</evidence>
<keyword evidence="4" id="KW-0805">Transcription regulation</keyword>
<dbReference type="GO" id="GO:0006357">
    <property type="term" value="P:regulation of transcription by RNA polymerase II"/>
    <property type="evidence" value="ECO:0007669"/>
    <property type="project" value="TreeGrafter"/>
</dbReference>
<reference evidence="16" key="2">
    <citation type="journal article" date="2024" name="Plant">
        <title>Genomic evolution and insights into agronomic trait innovations of Sesamum species.</title>
        <authorList>
            <person name="Miao H."/>
            <person name="Wang L."/>
            <person name="Qu L."/>
            <person name="Liu H."/>
            <person name="Sun Y."/>
            <person name="Le M."/>
            <person name="Wang Q."/>
            <person name="Wei S."/>
            <person name="Zheng Y."/>
            <person name="Lin W."/>
            <person name="Duan Y."/>
            <person name="Cao H."/>
            <person name="Xiong S."/>
            <person name="Wang X."/>
            <person name="Wei L."/>
            <person name="Li C."/>
            <person name="Ma Q."/>
            <person name="Ju M."/>
            <person name="Zhao R."/>
            <person name="Li G."/>
            <person name="Mu C."/>
            <person name="Tian Q."/>
            <person name="Mei H."/>
            <person name="Zhang T."/>
            <person name="Gao T."/>
            <person name="Zhang H."/>
        </authorList>
    </citation>
    <scope>NUCLEOTIDE SEQUENCE</scope>
    <source>
        <strain evidence="16">G02</strain>
    </source>
</reference>
<evidence type="ECO:0000259" key="15">
    <source>
        <dbReference type="PROSITE" id="PS00434"/>
    </source>
</evidence>
<dbReference type="GO" id="GO:0003700">
    <property type="term" value="F:DNA-binding transcription factor activity"/>
    <property type="evidence" value="ECO:0007669"/>
    <property type="project" value="InterPro"/>
</dbReference>
<reference evidence="16" key="1">
    <citation type="submission" date="2020-06" db="EMBL/GenBank/DDBJ databases">
        <authorList>
            <person name="Li T."/>
            <person name="Hu X."/>
            <person name="Zhang T."/>
            <person name="Song X."/>
            <person name="Zhang H."/>
            <person name="Dai N."/>
            <person name="Sheng W."/>
            <person name="Hou X."/>
            <person name="Wei L."/>
        </authorList>
    </citation>
    <scope>NUCLEOTIDE SEQUENCE</scope>
    <source>
        <strain evidence="16">G02</strain>
        <tissue evidence="16">Leaf</tissue>
    </source>
</reference>
<feature type="domain" description="HSF-type DNA-binding" evidence="15">
    <location>
        <begin position="56"/>
        <end position="80"/>
    </location>
</feature>
<sequence length="476" mass="52816">MVESAGGGGLATSPPPFLSKTFDMVDDPSTDALVSWSHTNNSFVVWNVPDFATHLLPKYFKHNNFSSFVRQLNTYGFRKVDPDHWEFANEGFLRGHKHLLKGINRRKPPHSQAHQHPVRVQDSATVSCTQVGKLGIEEDVESLKRDKNVLMQELVRLRQQQQTTDNQLQTVGQRVHLMEQRQQQMMSFLAKAVQSPGFVAQLVNQQNDSNRQISGGNKKRRLPNQDEEKLAHKYSITSADGQIIKYQPLMNEAAKAMLRQILKMNKSSRLESKMSNANGFLIDNVHPSSNVLDSGSSSNRLSAVTLSEVLPNTAALSGIHPSSCLANGKAYDTLFPKENTVVPDFFPAPGFTQGKNTDLHNGAFKETESVDLGYGDTIPGFIDAPIPVASDELLVDNVDIFLDDIHKLPGINDVFWEQFLSDSSLVGDTQEINTVNLGHGIGKEQLMEQEAEWDKIKNLNNLTEQMGLLASATKSG</sequence>
<evidence type="ECO:0000256" key="8">
    <source>
        <dbReference type="ARBA" id="ARBA00023163"/>
    </source>
</evidence>
<dbReference type="GO" id="GO:0000978">
    <property type="term" value="F:RNA polymerase II cis-regulatory region sequence-specific DNA binding"/>
    <property type="evidence" value="ECO:0007669"/>
    <property type="project" value="TreeGrafter"/>
</dbReference>
<dbReference type="Pfam" id="PF00447">
    <property type="entry name" value="HSF_DNA-bind"/>
    <property type="match status" value="1"/>
</dbReference>
<evidence type="ECO:0000256" key="10">
    <source>
        <dbReference type="ARBA" id="ARBA00055747"/>
    </source>
</evidence>
<keyword evidence="5" id="KW-0346">Stress response</keyword>
<dbReference type="InterPro" id="IPR036390">
    <property type="entry name" value="WH_DNA-bd_sf"/>
</dbReference>
<evidence type="ECO:0000256" key="4">
    <source>
        <dbReference type="ARBA" id="ARBA00023015"/>
    </source>
</evidence>
<accession>A0AAW2KDJ4</accession>
<dbReference type="PANTHER" id="PTHR10015">
    <property type="entry name" value="HEAT SHOCK TRANSCRIPTION FACTOR"/>
    <property type="match status" value="1"/>
</dbReference>